<dbReference type="InterPro" id="IPR011033">
    <property type="entry name" value="PRC_barrel-like_sf"/>
</dbReference>
<keyword evidence="3" id="KW-1185">Reference proteome</keyword>
<name>A0A498R5P2_9FIRM</name>
<accession>A0A498R5P2</accession>
<dbReference type="InterPro" id="IPR027275">
    <property type="entry name" value="PRC-brl_dom"/>
</dbReference>
<evidence type="ECO:0000313" key="3">
    <source>
        <dbReference type="Proteomes" id="UP000277811"/>
    </source>
</evidence>
<dbReference type="PANTHER" id="PTHR40061:SF1">
    <property type="entry name" value="SPORULATION PROTEIN YLMC-RELATED"/>
    <property type="match status" value="1"/>
</dbReference>
<proteinExistence type="predicted"/>
<reference evidence="2 3" key="1">
    <citation type="submission" date="2018-06" db="EMBL/GenBank/DDBJ databases">
        <authorList>
            <person name="Strepis N."/>
        </authorList>
    </citation>
    <scope>NUCLEOTIDE SEQUENCE [LARGE SCALE GENOMIC DNA]</scope>
    <source>
        <strain evidence="2">LUCI</strain>
    </source>
</reference>
<protein>
    <submittedName>
        <fullName evidence="2">Sporulation protein ylmc/ymxh</fullName>
    </submittedName>
</protein>
<dbReference type="Proteomes" id="UP000277811">
    <property type="component" value="Unassembled WGS sequence"/>
</dbReference>
<dbReference type="Pfam" id="PF05239">
    <property type="entry name" value="PRC"/>
    <property type="match status" value="1"/>
</dbReference>
<dbReference type="OrthoDB" id="6024937at2"/>
<sequence>MRISELSGKEVINLGDGARLGTIDECDLSFESRTGHIQGLTLPKRHNLFGFFGDQNGSFIPWQAVRRVGDEVIIVDLNNAYDRRSISSLAK</sequence>
<dbReference type="EMBL" id="UPPP01000083">
    <property type="protein sequence ID" value="VBB08036.1"/>
    <property type="molecule type" value="Genomic_DNA"/>
</dbReference>
<dbReference type="NCBIfam" id="TIGR02888">
    <property type="entry name" value="spore_YlmC_YmxH"/>
    <property type="match status" value="1"/>
</dbReference>
<dbReference type="RefSeq" id="WP_122628949.1">
    <property type="nucleotide sequence ID" value="NZ_UPPP01000083.1"/>
</dbReference>
<gene>
    <name evidence="2" type="ORF">LUCI_3301</name>
</gene>
<feature type="domain" description="PRC-barrel" evidence="1">
    <location>
        <begin position="1"/>
        <end position="76"/>
    </location>
</feature>
<dbReference type="AlphaFoldDB" id="A0A498R5P2"/>
<dbReference type="InterPro" id="IPR014238">
    <property type="entry name" value="Spore_YlmC/YmxH"/>
</dbReference>
<dbReference type="Gene3D" id="2.30.30.240">
    <property type="entry name" value="PRC-barrel domain"/>
    <property type="match status" value="1"/>
</dbReference>
<organism evidence="2 3">
    <name type="scientific">Lucifera butyrica</name>
    <dbReference type="NCBI Taxonomy" id="1351585"/>
    <lineage>
        <taxon>Bacteria</taxon>
        <taxon>Bacillati</taxon>
        <taxon>Bacillota</taxon>
        <taxon>Negativicutes</taxon>
        <taxon>Veillonellales</taxon>
        <taxon>Veillonellaceae</taxon>
        <taxon>Lucifera</taxon>
    </lineage>
</organism>
<dbReference type="PANTHER" id="PTHR40061">
    <property type="entry name" value="SPORULATION PROTEIN YLMC-RELATED"/>
    <property type="match status" value="1"/>
</dbReference>
<evidence type="ECO:0000313" key="2">
    <source>
        <dbReference type="EMBL" id="VBB08036.1"/>
    </source>
</evidence>
<evidence type="ECO:0000259" key="1">
    <source>
        <dbReference type="Pfam" id="PF05239"/>
    </source>
</evidence>
<dbReference type="SUPFAM" id="SSF50346">
    <property type="entry name" value="PRC-barrel domain"/>
    <property type="match status" value="1"/>
</dbReference>